<evidence type="ECO:0000313" key="2">
    <source>
        <dbReference type="Proteomes" id="UP001162834"/>
    </source>
</evidence>
<organism evidence="1 2">
    <name type="scientific">Capillimicrobium parvum</name>
    <dbReference type="NCBI Taxonomy" id="2884022"/>
    <lineage>
        <taxon>Bacteria</taxon>
        <taxon>Bacillati</taxon>
        <taxon>Actinomycetota</taxon>
        <taxon>Thermoleophilia</taxon>
        <taxon>Solirubrobacterales</taxon>
        <taxon>Capillimicrobiaceae</taxon>
        <taxon>Capillimicrobium</taxon>
    </lineage>
</organism>
<dbReference type="KEGG" id="sbae:DSM104329_04934"/>
<reference evidence="1" key="1">
    <citation type="journal article" date="2022" name="Int. J. Syst. Evol. Microbiol.">
        <title>Pseudomonas aegrilactucae sp. nov. and Pseudomonas morbosilactucae sp. nov., pathogens causing bacterial rot of lettuce in Japan.</title>
        <authorList>
            <person name="Sawada H."/>
            <person name="Fujikawa T."/>
            <person name="Satou M."/>
        </authorList>
    </citation>
    <scope>NUCLEOTIDE SEQUENCE</scope>
    <source>
        <strain evidence="1">0166_1</strain>
    </source>
</reference>
<dbReference type="EMBL" id="CP087164">
    <property type="protein sequence ID" value="UGS38505.1"/>
    <property type="molecule type" value="Genomic_DNA"/>
</dbReference>
<dbReference type="Proteomes" id="UP001162834">
    <property type="component" value="Chromosome"/>
</dbReference>
<dbReference type="AlphaFoldDB" id="A0A9E7C2F2"/>
<sequence length="221" mass="24540">MKKLLLGALLGGALGALTLAPGVLARPSSTPAPPRIPSNFSATGRYLVPDLGINVPFRYEGSNGNSKMVAGGRNYPIWFMNLIYGKRGEPKRLYTVTYRWPGVVEAVPCGAIPGNFSRRTVNAWLARSSFVGREILEGEPRRYVNHWRVTGTLPALPPGNFIRLPIALGDIYVDRKNPATIWQVLHFGVQNLYDPDLDEWFQLNRFSHRPAKVTLPRGCES</sequence>
<keyword evidence="2" id="KW-1185">Reference proteome</keyword>
<gene>
    <name evidence="1" type="ORF">DSM104329_04934</name>
</gene>
<accession>A0A9E7C2F2</accession>
<dbReference type="RefSeq" id="WP_259312527.1">
    <property type="nucleotide sequence ID" value="NZ_CP087164.1"/>
</dbReference>
<proteinExistence type="predicted"/>
<evidence type="ECO:0000313" key="1">
    <source>
        <dbReference type="EMBL" id="UGS38505.1"/>
    </source>
</evidence>
<protein>
    <submittedName>
        <fullName evidence="1">Uncharacterized protein</fullName>
    </submittedName>
</protein>
<name>A0A9E7C2F2_9ACTN</name>